<dbReference type="PROSITE" id="PS50102">
    <property type="entry name" value="RRM"/>
    <property type="match status" value="1"/>
</dbReference>
<gene>
    <name evidence="4" type="ORF">PoB_001032300</name>
</gene>
<dbReference type="InterPro" id="IPR050907">
    <property type="entry name" value="SRSF"/>
</dbReference>
<accession>A0AAV3YN99</accession>
<evidence type="ECO:0000259" key="3">
    <source>
        <dbReference type="PROSITE" id="PS50102"/>
    </source>
</evidence>
<dbReference type="AlphaFoldDB" id="A0AAV3YN99"/>
<feature type="compositionally biased region" description="Polar residues" evidence="2">
    <location>
        <begin position="429"/>
        <end position="443"/>
    </location>
</feature>
<comment type="caution">
    <text evidence="4">The sequence shown here is derived from an EMBL/GenBank/DDBJ whole genome shotgun (WGS) entry which is preliminary data.</text>
</comment>
<evidence type="ECO:0000256" key="1">
    <source>
        <dbReference type="PROSITE-ProRule" id="PRU00176"/>
    </source>
</evidence>
<reference evidence="4 5" key="1">
    <citation type="journal article" date="2021" name="Elife">
        <title>Chloroplast acquisition without the gene transfer in kleptoplastic sea slugs, Plakobranchus ocellatus.</title>
        <authorList>
            <person name="Maeda T."/>
            <person name="Takahashi S."/>
            <person name="Yoshida T."/>
            <person name="Shimamura S."/>
            <person name="Takaki Y."/>
            <person name="Nagai Y."/>
            <person name="Toyoda A."/>
            <person name="Suzuki Y."/>
            <person name="Arimoto A."/>
            <person name="Ishii H."/>
            <person name="Satoh N."/>
            <person name="Nishiyama T."/>
            <person name="Hasebe M."/>
            <person name="Maruyama T."/>
            <person name="Minagawa J."/>
            <person name="Obokata J."/>
            <person name="Shigenobu S."/>
        </authorList>
    </citation>
    <scope>NUCLEOTIDE SEQUENCE [LARGE SCALE GENOMIC DNA]</scope>
</reference>
<feature type="domain" description="RRM" evidence="3">
    <location>
        <begin position="13"/>
        <end position="90"/>
    </location>
</feature>
<keyword evidence="1" id="KW-0694">RNA-binding</keyword>
<dbReference type="InterPro" id="IPR012677">
    <property type="entry name" value="Nucleotide-bd_a/b_plait_sf"/>
</dbReference>
<dbReference type="GO" id="GO:0003723">
    <property type="term" value="F:RNA binding"/>
    <property type="evidence" value="ECO:0007669"/>
    <property type="project" value="UniProtKB-UniRule"/>
</dbReference>
<feature type="region of interest" description="Disordered" evidence="2">
    <location>
        <begin position="424"/>
        <end position="443"/>
    </location>
</feature>
<dbReference type="CDD" id="cd00590">
    <property type="entry name" value="RRM_SF"/>
    <property type="match status" value="1"/>
</dbReference>
<proteinExistence type="predicted"/>
<evidence type="ECO:0000313" key="5">
    <source>
        <dbReference type="Proteomes" id="UP000735302"/>
    </source>
</evidence>
<dbReference type="Gene3D" id="3.30.70.330">
    <property type="match status" value="1"/>
</dbReference>
<evidence type="ECO:0000313" key="4">
    <source>
        <dbReference type="EMBL" id="GFN83817.1"/>
    </source>
</evidence>
<name>A0AAV3YN99_9GAST</name>
<dbReference type="PANTHER" id="PTHR23147">
    <property type="entry name" value="SERINE/ARGININE RICH SPLICING FACTOR"/>
    <property type="match status" value="1"/>
</dbReference>
<keyword evidence="5" id="KW-1185">Reference proteome</keyword>
<organism evidence="4 5">
    <name type="scientific">Plakobranchus ocellatus</name>
    <dbReference type="NCBI Taxonomy" id="259542"/>
    <lineage>
        <taxon>Eukaryota</taxon>
        <taxon>Metazoa</taxon>
        <taxon>Spiralia</taxon>
        <taxon>Lophotrochozoa</taxon>
        <taxon>Mollusca</taxon>
        <taxon>Gastropoda</taxon>
        <taxon>Heterobranchia</taxon>
        <taxon>Euthyneura</taxon>
        <taxon>Panpulmonata</taxon>
        <taxon>Sacoglossa</taxon>
        <taxon>Placobranchoidea</taxon>
        <taxon>Plakobranchidae</taxon>
        <taxon>Plakobranchus</taxon>
    </lineage>
</organism>
<sequence>MSRSAKQRRSSLFSVYVGNLHPDVTEEDIFKLFSKCGTIRDHVLMEPKGNQTCQFGFVRYGCMKEAVQAIKELNGWSVKTQRIIVDIGHETGARMKIEEQDQSESVAALSSAHSSLPLESHINSIKNMVRLKEACVRVNAGVTSYSGAVKISRISTELARKHHIDLARTSKPLKPRSVISDKDCNLKGYKILNDASDQGDSVASDHNNQNHKNERVENVISKLLSSLQIPQSPEKVLDTSQEQSDLLPEGNSIKVQVERSPGSASQRGESSVDNNMASETGGLLCKPSSNCTDHSGLVKDSFTTIERKQYKVSFKSDNMEVCQVAHNLKGKESQASESDSLLPAQSANSKLLSESDSCALISSLPAKAQETCKILTLCTTDIYNPEHSSELPLSIRNSRLARMSGKGPSSARLHMPVPYSSPFTKKCNSEGSLSPESACSWSS</sequence>
<feature type="region of interest" description="Disordered" evidence="2">
    <location>
        <begin position="231"/>
        <end position="279"/>
    </location>
</feature>
<dbReference type="SMART" id="SM00360">
    <property type="entry name" value="RRM"/>
    <property type="match status" value="1"/>
</dbReference>
<dbReference type="Proteomes" id="UP000735302">
    <property type="component" value="Unassembled WGS sequence"/>
</dbReference>
<dbReference type="Pfam" id="PF00076">
    <property type="entry name" value="RRM_1"/>
    <property type="match status" value="1"/>
</dbReference>
<protein>
    <submittedName>
        <fullName evidence="4">Nuclear cap-binding protein subunit 2</fullName>
    </submittedName>
</protein>
<dbReference type="SUPFAM" id="SSF54928">
    <property type="entry name" value="RNA-binding domain, RBD"/>
    <property type="match status" value="1"/>
</dbReference>
<dbReference type="EMBL" id="BLXT01001235">
    <property type="protein sequence ID" value="GFN83817.1"/>
    <property type="molecule type" value="Genomic_DNA"/>
</dbReference>
<dbReference type="InterPro" id="IPR035979">
    <property type="entry name" value="RBD_domain_sf"/>
</dbReference>
<evidence type="ECO:0000256" key="2">
    <source>
        <dbReference type="SAM" id="MobiDB-lite"/>
    </source>
</evidence>
<feature type="compositionally biased region" description="Polar residues" evidence="2">
    <location>
        <begin position="262"/>
        <end position="278"/>
    </location>
</feature>
<dbReference type="InterPro" id="IPR000504">
    <property type="entry name" value="RRM_dom"/>
</dbReference>